<keyword evidence="2" id="KW-1185">Reference proteome</keyword>
<dbReference type="AlphaFoldDB" id="A0A8B7PKK0"/>
<dbReference type="KEGG" id="hazt:108681441"/>
<sequence length="235" mass="26992">MSSTRAFFDWLVVSVTGVTGGGKSELCTYLYKNLPKTTRLLRQDDYFFPENSPKHIPCSDGMTHFNWDVVTALDMDKMYVDIEEIITSPPVLKEKENITYTNMTIKDQACAATSASAALKTPQVEPNSHLALRRPVLILDGFCILDDSRIRSLSEFAIFFELSREECLRRRLLRTFDPPDVAGYFDVCVWPMYELYRSRCKRQYKNQVEIMFLAGESDMDKTHNSILNQIIRAAS</sequence>
<dbReference type="OMA" id="MDMEAMT"/>
<dbReference type="RefSeq" id="XP_018025957.1">
    <property type="nucleotide sequence ID" value="XM_018170468.2"/>
</dbReference>
<reference evidence="3" key="1">
    <citation type="submission" date="2025-08" db="UniProtKB">
        <authorList>
            <consortium name="RefSeq"/>
        </authorList>
    </citation>
    <scope>IDENTIFICATION</scope>
    <source>
        <tissue evidence="3">Whole organism</tissue>
    </source>
</reference>
<accession>A0A8B7PKK0</accession>
<organism evidence="2 3">
    <name type="scientific">Hyalella azteca</name>
    <name type="common">Amphipod</name>
    <dbReference type="NCBI Taxonomy" id="294128"/>
    <lineage>
        <taxon>Eukaryota</taxon>
        <taxon>Metazoa</taxon>
        <taxon>Ecdysozoa</taxon>
        <taxon>Arthropoda</taxon>
        <taxon>Crustacea</taxon>
        <taxon>Multicrustacea</taxon>
        <taxon>Malacostraca</taxon>
        <taxon>Eumalacostraca</taxon>
        <taxon>Peracarida</taxon>
        <taxon>Amphipoda</taxon>
        <taxon>Senticaudata</taxon>
        <taxon>Talitrida</taxon>
        <taxon>Talitroidea</taxon>
        <taxon>Hyalellidae</taxon>
        <taxon>Hyalella</taxon>
    </lineage>
</organism>
<name>A0A8B7PKK0_HYAAZ</name>
<feature type="chain" id="PRO_5034176384" evidence="1">
    <location>
        <begin position="21"/>
        <end position="235"/>
    </location>
</feature>
<keyword evidence="1" id="KW-0732">Signal</keyword>
<dbReference type="SUPFAM" id="SSF52540">
    <property type="entry name" value="P-loop containing nucleoside triphosphate hydrolases"/>
    <property type="match status" value="1"/>
</dbReference>
<dbReference type="GeneID" id="108681441"/>
<gene>
    <name evidence="3" type="primary">LOC108681441</name>
</gene>
<dbReference type="PANTHER" id="PTHR10285">
    <property type="entry name" value="URIDINE KINASE"/>
    <property type="match status" value="1"/>
</dbReference>
<dbReference type="OrthoDB" id="10041966at2759"/>
<evidence type="ECO:0000313" key="2">
    <source>
        <dbReference type="Proteomes" id="UP000694843"/>
    </source>
</evidence>
<dbReference type="InterPro" id="IPR027417">
    <property type="entry name" value="P-loop_NTPase"/>
</dbReference>
<proteinExistence type="predicted"/>
<feature type="signal peptide" evidence="1">
    <location>
        <begin position="1"/>
        <end position="20"/>
    </location>
</feature>
<protein>
    <submittedName>
        <fullName evidence="3">Nicotinamide riboside kinase 1-like</fullName>
    </submittedName>
</protein>
<evidence type="ECO:0000313" key="3">
    <source>
        <dbReference type="RefSeq" id="XP_018025957.1"/>
    </source>
</evidence>
<dbReference type="Gene3D" id="3.40.50.300">
    <property type="entry name" value="P-loop containing nucleotide triphosphate hydrolases"/>
    <property type="match status" value="1"/>
</dbReference>
<evidence type="ECO:0000256" key="1">
    <source>
        <dbReference type="SAM" id="SignalP"/>
    </source>
</evidence>
<dbReference type="Proteomes" id="UP000694843">
    <property type="component" value="Unplaced"/>
</dbReference>